<sequence>MRRADREITRREELLSIMERCDVCRLALNGDDGYPYLLPLNFGLEDDGERLNLYFHGANEGTKYRLLARDNRVSFEMDCAHRLHTDVERGYCTMEYESVMGRGFVDILPEEEKYPALEKLMAHYHREAFAFNPAAIPRTTVLRLTVTQLTGKRRKVRQP</sequence>
<dbReference type="PANTHER" id="PTHR34071">
    <property type="entry name" value="5-NITROIMIDAZOLE ANTIBIOTICS RESISTANCE PROTEIN, NIMA-FAMILY-RELATED PROTEIN-RELATED"/>
    <property type="match status" value="1"/>
</dbReference>
<dbReference type="SUPFAM" id="SSF50475">
    <property type="entry name" value="FMN-binding split barrel"/>
    <property type="match status" value="1"/>
</dbReference>
<reference evidence="1" key="1">
    <citation type="journal article" date="2021" name="PeerJ">
        <title>Extensive microbial diversity within the chicken gut microbiome revealed by metagenomics and culture.</title>
        <authorList>
            <person name="Gilroy R."/>
            <person name="Ravi A."/>
            <person name="Getino M."/>
            <person name="Pursley I."/>
            <person name="Horton D.L."/>
            <person name="Alikhan N.F."/>
            <person name="Baker D."/>
            <person name="Gharbi K."/>
            <person name="Hall N."/>
            <person name="Watson M."/>
            <person name="Adriaenssens E.M."/>
            <person name="Foster-Nyarko E."/>
            <person name="Jarju S."/>
            <person name="Secka A."/>
            <person name="Antonio M."/>
            <person name="Oren A."/>
            <person name="Chaudhuri R.R."/>
            <person name="La Ragione R."/>
            <person name="Hildebrand F."/>
            <person name="Pallen M.J."/>
        </authorList>
    </citation>
    <scope>NUCLEOTIDE SEQUENCE</scope>
    <source>
        <strain evidence="1">CHK189-11263</strain>
    </source>
</reference>
<evidence type="ECO:0000313" key="2">
    <source>
        <dbReference type="Proteomes" id="UP000824208"/>
    </source>
</evidence>
<evidence type="ECO:0000313" key="1">
    <source>
        <dbReference type="EMBL" id="HJB56328.1"/>
    </source>
</evidence>
<gene>
    <name evidence="1" type="ORF">H9714_02115</name>
</gene>
<dbReference type="InterPro" id="IPR012349">
    <property type="entry name" value="Split_barrel_FMN-bd"/>
</dbReference>
<proteinExistence type="predicted"/>
<dbReference type="PANTHER" id="PTHR34071:SF2">
    <property type="entry name" value="FLAVIN-NUCLEOTIDE-BINDING PROTEIN"/>
    <property type="match status" value="1"/>
</dbReference>
<dbReference type="Proteomes" id="UP000824208">
    <property type="component" value="Unassembled WGS sequence"/>
</dbReference>
<dbReference type="AlphaFoldDB" id="A0A9D2MAZ0"/>
<dbReference type="InterPro" id="IPR024747">
    <property type="entry name" value="Pyridox_Oxase-rel"/>
</dbReference>
<accession>A0A9D2MAZ0</accession>
<dbReference type="EMBL" id="DWYC01000026">
    <property type="protein sequence ID" value="HJB56328.1"/>
    <property type="molecule type" value="Genomic_DNA"/>
</dbReference>
<name>A0A9D2MAZ0_9FIRM</name>
<dbReference type="Gene3D" id="2.30.110.10">
    <property type="entry name" value="Electron Transport, Fmn-binding Protein, Chain A"/>
    <property type="match status" value="1"/>
</dbReference>
<comment type="caution">
    <text evidence="1">The sequence shown here is derived from an EMBL/GenBank/DDBJ whole genome shotgun (WGS) entry which is preliminary data.</text>
</comment>
<dbReference type="Pfam" id="PF12900">
    <property type="entry name" value="Pyridox_ox_2"/>
    <property type="match status" value="1"/>
</dbReference>
<reference evidence="1" key="2">
    <citation type="submission" date="2021-04" db="EMBL/GenBank/DDBJ databases">
        <authorList>
            <person name="Gilroy R."/>
        </authorList>
    </citation>
    <scope>NUCLEOTIDE SEQUENCE</scope>
    <source>
        <strain evidence="1">CHK189-11263</strain>
    </source>
</reference>
<organism evidence="1 2">
    <name type="scientific">Candidatus Flavonifractor intestinipullorum</name>
    <dbReference type="NCBI Taxonomy" id="2838587"/>
    <lineage>
        <taxon>Bacteria</taxon>
        <taxon>Bacillati</taxon>
        <taxon>Bacillota</taxon>
        <taxon>Clostridia</taxon>
        <taxon>Eubacteriales</taxon>
        <taxon>Oscillospiraceae</taxon>
        <taxon>Flavonifractor</taxon>
    </lineage>
</organism>
<protein>
    <submittedName>
        <fullName evidence="1">Pyridoxamine 5'-phosphate oxidase family protein</fullName>
    </submittedName>
</protein>